<dbReference type="AlphaFoldDB" id="A0AAW1LIE0"/>
<dbReference type="PANTHER" id="PTHR33116:SF66">
    <property type="entry name" value="REVERSE TRANSCRIPTASE ZINC-BINDING DOMAIN-CONTAINING PROTEIN"/>
    <property type="match status" value="1"/>
</dbReference>
<evidence type="ECO:0000313" key="3">
    <source>
        <dbReference type="Proteomes" id="UP001443914"/>
    </source>
</evidence>
<dbReference type="InterPro" id="IPR026960">
    <property type="entry name" value="RVT-Znf"/>
</dbReference>
<dbReference type="EMBL" id="JBDFQZ010000004">
    <property type="protein sequence ID" value="KAK9733319.1"/>
    <property type="molecule type" value="Genomic_DNA"/>
</dbReference>
<sequence>MIFVRGDFSSVQAVKNALDCFASWSGLTANNEKTEIYFGGVNEAVRDSILAATGFSEGRFPFRYLGIPLHASRLAPEMFNALILKIQRLVQHWSSKTLTYAGKIQLINSIIFGLESYWCACLLLPKSVIKQINKLCKDFFWGIAENHNRMVFKSWSDVCLPWDEGGFDVREILSWNKALMAKHLWNLDQGKGGIWASWTRLYYLSSDHIWDVGITNHHAQSFRGLLNVRDSLVDACGGTSLARAGLNLCASAGSFSVTAAYHILRRRKARVAWTGVFKGGRVVPSHGIITNMAGLAQLPTTDNIIRRGMIIINRCNLCKSYGESHRHLFFRCPYSKEIWGRLLKWMYIGGRSCDLITELHWTARRGKRKHWKTRWFRICLAACVYFIWNERNFRIFKGFERDPITLVGIIKIFVAIKSFSVSAPNEEISVINALNS</sequence>
<gene>
    <name evidence="2" type="ORF">RND81_04G059600</name>
</gene>
<proteinExistence type="predicted"/>
<comment type="caution">
    <text evidence="2">The sequence shown here is derived from an EMBL/GenBank/DDBJ whole genome shotgun (WGS) entry which is preliminary data.</text>
</comment>
<dbReference type="Pfam" id="PF13966">
    <property type="entry name" value="zf-RVT"/>
    <property type="match status" value="1"/>
</dbReference>
<accession>A0AAW1LIE0</accession>
<keyword evidence="3" id="KW-1185">Reference proteome</keyword>
<evidence type="ECO:0000259" key="1">
    <source>
        <dbReference type="Pfam" id="PF13966"/>
    </source>
</evidence>
<reference evidence="2" key="1">
    <citation type="submission" date="2024-03" db="EMBL/GenBank/DDBJ databases">
        <title>WGS assembly of Saponaria officinalis var. Norfolk2.</title>
        <authorList>
            <person name="Jenkins J."/>
            <person name="Shu S."/>
            <person name="Grimwood J."/>
            <person name="Barry K."/>
            <person name="Goodstein D."/>
            <person name="Schmutz J."/>
            <person name="Leebens-Mack J."/>
            <person name="Osbourn A."/>
        </authorList>
    </citation>
    <scope>NUCLEOTIDE SEQUENCE [LARGE SCALE GENOMIC DNA]</scope>
    <source>
        <strain evidence="2">JIC</strain>
    </source>
</reference>
<protein>
    <recommendedName>
        <fullName evidence="1">Reverse transcriptase zinc-binding domain-containing protein</fullName>
    </recommendedName>
</protein>
<feature type="domain" description="Reverse transcriptase zinc-binding" evidence="1">
    <location>
        <begin position="255"/>
        <end position="339"/>
    </location>
</feature>
<evidence type="ECO:0000313" key="2">
    <source>
        <dbReference type="EMBL" id="KAK9733319.1"/>
    </source>
</evidence>
<dbReference type="PANTHER" id="PTHR33116">
    <property type="entry name" value="REVERSE TRANSCRIPTASE ZINC-BINDING DOMAIN-CONTAINING PROTEIN-RELATED-RELATED"/>
    <property type="match status" value="1"/>
</dbReference>
<dbReference type="Proteomes" id="UP001443914">
    <property type="component" value="Unassembled WGS sequence"/>
</dbReference>
<name>A0AAW1LIE0_SAPOF</name>
<organism evidence="2 3">
    <name type="scientific">Saponaria officinalis</name>
    <name type="common">Common soapwort</name>
    <name type="synonym">Lychnis saponaria</name>
    <dbReference type="NCBI Taxonomy" id="3572"/>
    <lineage>
        <taxon>Eukaryota</taxon>
        <taxon>Viridiplantae</taxon>
        <taxon>Streptophyta</taxon>
        <taxon>Embryophyta</taxon>
        <taxon>Tracheophyta</taxon>
        <taxon>Spermatophyta</taxon>
        <taxon>Magnoliopsida</taxon>
        <taxon>eudicotyledons</taxon>
        <taxon>Gunneridae</taxon>
        <taxon>Pentapetalae</taxon>
        <taxon>Caryophyllales</taxon>
        <taxon>Caryophyllaceae</taxon>
        <taxon>Caryophylleae</taxon>
        <taxon>Saponaria</taxon>
    </lineage>
</organism>